<feature type="compositionally biased region" description="Basic residues" evidence="1">
    <location>
        <begin position="46"/>
        <end position="55"/>
    </location>
</feature>
<evidence type="ECO:0000313" key="3">
    <source>
        <dbReference type="Proteomes" id="UP000015105"/>
    </source>
</evidence>
<sequence length="116" mass="12086">PLNHGPSSHQPSPKSHRNPPPPTATVDTAARIPPGFRDPGPAGGMHRSRRPSRRRGPGEGRDRRGRHCSLPWRSGASRGGSGGWPLGSGLKGSSATTQVASLSFKFALTRTGGSGH</sequence>
<evidence type="ECO:0000313" key="2">
    <source>
        <dbReference type="EnsemblPlants" id="AET2Gv21278700.13"/>
    </source>
</evidence>
<reference evidence="3" key="2">
    <citation type="journal article" date="2017" name="Nat. Plants">
        <title>The Aegilops tauschii genome reveals multiple impacts of transposons.</title>
        <authorList>
            <person name="Zhao G."/>
            <person name="Zou C."/>
            <person name="Li K."/>
            <person name="Wang K."/>
            <person name="Li T."/>
            <person name="Gao L."/>
            <person name="Zhang X."/>
            <person name="Wang H."/>
            <person name="Yang Z."/>
            <person name="Liu X."/>
            <person name="Jiang W."/>
            <person name="Mao L."/>
            <person name="Kong X."/>
            <person name="Jiao Y."/>
            <person name="Jia J."/>
        </authorList>
    </citation>
    <scope>NUCLEOTIDE SEQUENCE [LARGE SCALE GENOMIC DNA]</scope>
    <source>
        <strain evidence="3">cv. AL8/78</strain>
    </source>
</reference>
<dbReference type="Proteomes" id="UP000015105">
    <property type="component" value="Chromosome 2D"/>
</dbReference>
<protein>
    <submittedName>
        <fullName evidence="2">Uncharacterized protein</fullName>
    </submittedName>
</protein>
<dbReference type="EnsemblPlants" id="AET2Gv21278700.13">
    <property type="protein sequence ID" value="AET2Gv21278700.13"/>
    <property type="gene ID" value="AET2Gv21278700"/>
</dbReference>
<accession>A0A453DJY2</accession>
<feature type="region of interest" description="Disordered" evidence="1">
    <location>
        <begin position="1"/>
        <end position="96"/>
    </location>
</feature>
<reference evidence="2" key="4">
    <citation type="submission" date="2019-03" db="UniProtKB">
        <authorList>
            <consortium name="EnsemblPlants"/>
        </authorList>
    </citation>
    <scope>IDENTIFICATION</scope>
</reference>
<organism evidence="2 3">
    <name type="scientific">Aegilops tauschii subsp. strangulata</name>
    <name type="common">Goatgrass</name>
    <dbReference type="NCBI Taxonomy" id="200361"/>
    <lineage>
        <taxon>Eukaryota</taxon>
        <taxon>Viridiplantae</taxon>
        <taxon>Streptophyta</taxon>
        <taxon>Embryophyta</taxon>
        <taxon>Tracheophyta</taxon>
        <taxon>Spermatophyta</taxon>
        <taxon>Magnoliopsida</taxon>
        <taxon>Liliopsida</taxon>
        <taxon>Poales</taxon>
        <taxon>Poaceae</taxon>
        <taxon>BOP clade</taxon>
        <taxon>Pooideae</taxon>
        <taxon>Triticodae</taxon>
        <taxon>Triticeae</taxon>
        <taxon>Triticinae</taxon>
        <taxon>Aegilops</taxon>
    </lineage>
</organism>
<dbReference type="Gramene" id="AET2Gv21278700.13">
    <property type="protein sequence ID" value="AET2Gv21278700.13"/>
    <property type="gene ID" value="AET2Gv21278700"/>
</dbReference>
<proteinExistence type="predicted"/>
<name>A0A453DJY2_AEGTS</name>
<reference evidence="2" key="3">
    <citation type="journal article" date="2017" name="Nature">
        <title>Genome sequence of the progenitor of the wheat D genome Aegilops tauschii.</title>
        <authorList>
            <person name="Luo M.C."/>
            <person name="Gu Y.Q."/>
            <person name="Puiu D."/>
            <person name="Wang H."/>
            <person name="Twardziok S.O."/>
            <person name="Deal K.R."/>
            <person name="Huo N."/>
            <person name="Zhu T."/>
            <person name="Wang L."/>
            <person name="Wang Y."/>
            <person name="McGuire P.E."/>
            <person name="Liu S."/>
            <person name="Long H."/>
            <person name="Ramasamy R.K."/>
            <person name="Rodriguez J.C."/>
            <person name="Van S.L."/>
            <person name="Yuan L."/>
            <person name="Wang Z."/>
            <person name="Xia Z."/>
            <person name="Xiao L."/>
            <person name="Anderson O.D."/>
            <person name="Ouyang S."/>
            <person name="Liang Y."/>
            <person name="Zimin A.V."/>
            <person name="Pertea G."/>
            <person name="Qi P."/>
            <person name="Bennetzen J.L."/>
            <person name="Dai X."/>
            <person name="Dawson M.W."/>
            <person name="Muller H.G."/>
            <person name="Kugler K."/>
            <person name="Rivarola-Duarte L."/>
            <person name="Spannagl M."/>
            <person name="Mayer K.F.X."/>
            <person name="Lu F.H."/>
            <person name="Bevan M.W."/>
            <person name="Leroy P."/>
            <person name="Li P."/>
            <person name="You F.M."/>
            <person name="Sun Q."/>
            <person name="Liu Z."/>
            <person name="Lyons E."/>
            <person name="Wicker T."/>
            <person name="Salzberg S.L."/>
            <person name="Devos K.M."/>
            <person name="Dvorak J."/>
        </authorList>
    </citation>
    <scope>NUCLEOTIDE SEQUENCE [LARGE SCALE GENOMIC DNA]</scope>
    <source>
        <strain evidence="2">cv. AL8/78</strain>
    </source>
</reference>
<evidence type="ECO:0000256" key="1">
    <source>
        <dbReference type="SAM" id="MobiDB-lite"/>
    </source>
</evidence>
<feature type="compositionally biased region" description="Gly residues" evidence="1">
    <location>
        <begin position="77"/>
        <end position="90"/>
    </location>
</feature>
<reference evidence="3" key="1">
    <citation type="journal article" date="2014" name="Science">
        <title>Ancient hybridizations among the ancestral genomes of bread wheat.</title>
        <authorList>
            <consortium name="International Wheat Genome Sequencing Consortium,"/>
            <person name="Marcussen T."/>
            <person name="Sandve S.R."/>
            <person name="Heier L."/>
            <person name="Spannagl M."/>
            <person name="Pfeifer M."/>
            <person name="Jakobsen K.S."/>
            <person name="Wulff B.B."/>
            <person name="Steuernagel B."/>
            <person name="Mayer K.F."/>
            <person name="Olsen O.A."/>
        </authorList>
    </citation>
    <scope>NUCLEOTIDE SEQUENCE [LARGE SCALE GENOMIC DNA]</scope>
    <source>
        <strain evidence="3">cv. AL8/78</strain>
    </source>
</reference>
<feature type="compositionally biased region" description="Polar residues" evidence="1">
    <location>
        <begin position="1"/>
        <end position="10"/>
    </location>
</feature>
<reference evidence="2" key="5">
    <citation type="journal article" date="2021" name="G3 (Bethesda)">
        <title>Aegilops tauschii genome assembly Aet v5.0 features greater sequence contiguity and improved annotation.</title>
        <authorList>
            <person name="Wang L."/>
            <person name="Zhu T."/>
            <person name="Rodriguez J.C."/>
            <person name="Deal K.R."/>
            <person name="Dubcovsky J."/>
            <person name="McGuire P.E."/>
            <person name="Lux T."/>
            <person name="Spannagl M."/>
            <person name="Mayer K.F.X."/>
            <person name="Baldrich P."/>
            <person name="Meyers B.C."/>
            <person name="Huo N."/>
            <person name="Gu Y.Q."/>
            <person name="Zhou H."/>
            <person name="Devos K.M."/>
            <person name="Bennetzen J.L."/>
            <person name="Unver T."/>
            <person name="Budak H."/>
            <person name="Gulick P.J."/>
            <person name="Galiba G."/>
            <person name="Kalapos B."/>
            <person name="Nelson D.R."/>
            <person name="Li P."/>
            <person name="You F.M."/>
            <person name="Luo M.C."/>
            <person name="Dvorak J."/>
        </authorList>
    </citation>
    <scope>NUCLEOTIDE SEQUENCE [LARGE SCALE GENOMIC DNA]</scope>
    <source>
        <strain evidence="2">cv. AL8/78</strain>
    </source>
</reference>
<keyword evidence="3" id="KW-1185">Reference proteome</keyword>
<dbReference type="AlphaFoldDB" id="A0A453DJY2"/>